<evidence type="ECO:0000313" key="1">
    <source>
        <dbReference type="EMBL" id="AKH48826.1"/>
    </source>
</evidence>
<name>A0A0F7LCG1_9VIRU</name>
<protein>
    <submittedName>
        <fullName evidence="1">Gp26</fullName>
    </submittedName>
</protein>
<dbReference type="EMBL" id="KR029610">
    <property type="protein sequence ID" value="AKH48826.1"/>
    <property type="molecule type" value="Genomic_DNA"/>
</dbReference>
<reference evidence="1" key="1">
    <citation type="journal article" date="2015" name="Front. Microbiol.">
        <title>Combining genomic sequencing methods to explore viral diversity and reveal potential virus-host interactions.</title>
        <authorList>
            <person name="Chow C.E."/>
            <person name="Winget D.M."/>
            <person name="White R.A.III."/>
            <person name="Hallam S.J."/>
            <person name="Suttle C.A."/>
        </authorList>
    </citation>
    <scope>NUCLEOTIDE SEQUENCE</scope>
    <source>
        <strain evidence="1">Oxic3_4</strain>
    </source>
</reference>
<accession>A0A0F7LCG1</accession>
<sequence>MEHEASKVGVVDHIIVLLTSDSSVSCSVLTVLLSKYVGLVDTDTSDRVQTLAAVHVTLSVTDFTVQDVRINGADERVVLTRRQNCTASFLRG</sequence>
<organism evidence="1">
    <name type="scientific">uncultured marine virus</name>
    <dbReference type="NCBI Taxonomy" id="186617"/>
    <lineage>
        <taxon>Viruses</taxon>
        <taxon>environmental samples</taxon>
    </lineage>
</organism>
<reference evidence="1" key="2">
    <citation type="submission" date="2015-03" db="EMBL/GenBank/DDBJ databases">
        <authorList>
            <person name="Chow C.-E.T."/>
            <person name="Winget D.M."/>
            <person name="White R.A.III."/>
            <person name="Hallam S.J."/>
            <person name="Suttle C.A."/>
        </authorList>
    </citation>
    <scope>NUCLEOTIDE SEQUENCE</scope>
    <source>
        <strain evidence="1">Oxic3_4</strain>
    </source>
</reference>
<proteinExistence type="predicted"/>